<name>A0A382B599_9ZZZZ</name>
<organism evidence="1">
    <name type="scientific">marine metagenome</name>
    <dbReference type="NCBI Taxonomy" id="408172"/>
    <lineage>
        <taxon>unclassified sequences</taxon>
        <taxon>metagenomes</taxon>
        <taxon>ecological metagenomes</taxon>
    </lineage>
</organism>
<gene>
    <name evidence="1" type="ORF">METZ01_LOCUS161830</name>
</gene>
<dbReference type="AlphaFoldDB" id="A0A382B599"/>
<accession>A0A382B599</accession>
<proteinExistence type="predicted"/>
<feature type="non-terminal residue" evidence="1">
    <location>
        <position position="1"/>
    </location>
</feature>
<sequence length="73" mass="8358">VSKVKVEIKCIIMIWNLTVTNHENDVLTKSALICQSKYPVKTALQIPRYKIIDGFFFEESAEASFSPWHKGQS</sequence>
<protein>
    <submittedName>
        <fullName evidence="1">Uncharacterized protein</fullName>
    </submittedName>
</protein>
<reference evidence="1" key="1">
    <citation type="submission" date="2018-05" db="EMBL/GenBank/DDBJ databases">
        <authorList>
            <person name="Lanie J.A."/>
            <person name="Ng W.-L."/>
            <person name="Kazmierczak K.M."/>
            <person name="Andrzejewski T.M."/>
            <person name="Davidsen T.M."/>
            <person name="Wayne K.J."/>
            <person name="Tettelin H."/>
            <person name="Glass J.I."/>
            <person name="Rusch D."/>
            <person name="Podicherti R."/>
            <person name="Tsui H.-C.T."/>
            <person name="Winkler M.E."/>
        </authorList>
    </citation>
    <scope>NUCLEOTIDE SEQUENCE</scope>
</reference>
<evidence type="ECO:0000313" key="1">
    <source>
        <dbReference type="EMBL" id="SVB08976.1"/>
    </source>
</evidence>
<dbReference type="EMBL" id="UINC01028276">
    <property type="protein sequence ID" value="SVB08976.1"/>
    <property type="molecule type" value="Genomic_DNA"/>
</dbReference>